<feature type="signal peptide" evidence="7">
    <location>
        <begin position="1"/>
        <end position="21"/>
    </location>
</feature>
<dbReference type="OrthoDB" id="9768147at2"/>
<dbReference type="Proteomes" id="UP000306918">
    <property type="component" value="Unassembled WGS sequence"/>
</dbReference>
<keyword evidence="6" id="KW-0998">Cell outer membrane</keyword>
<keyword evidence="10" id="KW-1185">Reference proteome</keyword>
<dbReference type="GO" id="GO:0044718">
    <property type="term" value="P:siderophore transmembrane transport"/>
    <property type="evidence" value="ECO:0007669"/>
    <property type="project" value="TreeGrafter"/>
</dbReference>
<evidence type="ECO:0000256" key="2">
    <source>
        <dbReference type="ARBA" id="ARBA00022448"/>
    </source>
</evidence>
<proteinExistence type="predicted"/>
<dbReference type="Gene3D" id="2.60.40.1120">
    <property type="entry name" value="Carboxypeptidase-like, regulatory domain"/>
    <property type="match status" value="1"/>
</dbReference>
<comment type="subcellular location">
    <subcellularLocation>
        <location evidence="1">Cell outer membrane</location>
        <topology evidence="1">Multi-pass membrane protein</topology>
    </subcellularLocation>
</comment>
<sequence length="1112" mass="122764">MRRCTLLLLVAVLCLGVGVYAQETTSEIHGTVTDNNGSPLSGATIIALHTPSGTKYATTTRKDGRFNLPNLRVGGPYTVSVTYVGFKKMEQDNINLLLGQEFKADFSLTGDGKELKEIVVAASKQNKVFSTSHIGSQEIINRTQIERLPTINRSLQDFTKLEPTSNGLNIGGRSNQYNNMTVDGANFNNSFGLSSVLGGQTNSQPISIDAIEQIQVNVSPYDVTQGGFAGTGINSVTRSGTNQFKGSVYTYLKGKGTQGYNVANTKVAKTPLTYNLRGFSVGGPIIENKVFFFISGEQVRQEVPATSFTASDASKPPVSGSVSRANKDSLEALISLLKNSPKLGGYDPGAYQGYNFLTKSDKLTLKIDWNINRNHTLTVKYNYLKSYADQFASGSRPNNGTSMVTSGSGAANNTAMPFWAAGYGINNNFNIFIAELNSRFGNSMSNKLQVGYTALRDFRSQHSPSDTMPFVDILDGTGNIFTSFGYEMFTYNNRLNTDVFQLSDIFKMYAGAHEWTFGFQAYQRKYENAFAPGYRGVYQFNSLNDFRNSLLNGAANARTFYLQYSALPGGAFPWAEAGSTEAGVFVQDKWRLHKNLTLTLGVRADMTFYKQSFTDNPYFNALKFKDGKSYNIGKAPGNALIISPRLGFNWDVLGNKTLQLRGGAGVFSGPPPFVWVSNQASNNGIQFGALQTSNVPFGYKPATGASNTSYSVALVDDNFKYPTVLKSNLAIDKKFANDWTITVEGSYFKDLNAVYYSNLNLNQGNAFELSGWDTRPRYIQATGSSYDIYRSNKYYYNKPSASNFTGNTLADPSIGTAILMKNSKKGYGYTLTARIEKSFKNLFTSVAYTYSASKNVAEGGSTASSLWSARAVGNMDPNSDNLAYSSFYQPHRIIAFASYRFEYAKYFATSFGAVFEAAPSGASSYIYNGDVNGDGNTNDLIYIPRDATEITLVPVSGTADVRTASQIWAQLDNYIKQDNYLSKHRGEYAQANAWTWAFYKKLDLNITQDIYFYSKGKKDINKHTLRLTLDLINAGNFLNKYWGLVKTPNLLSNSSGYQLLRYEGLSADNKTPRYSFPYQDATNQVPFANSYTNNTGITSRWQMQFGIRYLFN</sequence>
<keyword evidence="7" id="KW-0732">Signal</keyword>
<dbReference type="SUPFAM" id="SSF49464">
    <property type="entry name" value="Carboxypeptidase regulatory domain-like"/>
    <property type="match status" value="1"/>
</dbReference>
<dbReference type="InterPro" id="IPR039426">
    <property type="entry name" value="TonB-dep_rcpt-like"/>
</dbReference>
<dbReference type="SUPFAM" id="SSF56935">
    <property type="entry name" value="Porins"/>
    <property type="match status" value="1"/>
</dbReference>
<dbReference type="InterPro" id="IPR008969">
    <property type="entry name" value="CarboxyPept-like_regulatory"/>
</dbReference>
<protein>
    <submittedName>
        <fullName evidence="9">TonB-dependent receptor</fullName>
    </submittedName>
</protein>
<keyword evidence="5" id="KW-0472">Membrane</keyword>
<dbReference type="EMBL" id="STFF01000001">
    <property type="protein sequence ID" value="THU40655.1"/>
    <property type="molecule type" value="Genomic_DNA"/>
</dbReference>
<dbReference type="Gene3D" id="2.170.130.10">
    <property type="entry name" value="TonB-dependent receptor, plug domain"/>
    <property type="match status" value="1"/>
</dbReference>
<evidence type="ECO:0000259" key="8">
    <source>
        <dbReference type="Pfam" id="PF25183"/>
    </source>
</evidence>
<dbReference type="GO" id="GO:0015344">
    <property type="term" value="F:siderophore uptake transmembrane transporter activity"/>
    <property type="evidence" value="ECO:0007669"/>
    <property type="project" value="TreeGrafter"/>
</dbReference>
<dbReference type="PANTHER" id="PTHR30069">
    <property type="entry name" value="TONB-DEPENDENT OUTER MEMBRANE RECEPTOR"/>
    <property type="match status" value="1"/>
</dbReference>
<evidence type="ECO:0000256" key="6">
    <source>
        <dbReference type="ARBA" id="ARBA00023237"/>
    </source>
</evidence>
<reference evidence="9 10" key="1">
    <citation type="submission" date="2019-04" db="EMBL/GenBank/DDBJ databases">
        <title>Niastella caeni sp. nov., isolated from activated sludge.</title>
        <authorList>
            <person name="Sheng M."/>
        </authorList>
    </citation>
    <scope>NUCLEOTIDE SEQUENCE [LARGE SCALE GENOMIC DNA]</scope>
    <source>
        <strain evidence="9 10">HX-2-15</strain>
    </source>
</reference>
<accession>A0A4S8HYQ0</accession>
<keyword evidence="4" id="KW-0812">Transmembrane</keyword>
<feature type="domain" description="TonB-dependent transporter Oar-like beta-barrel" evidence="8">
    <location>
        <begin position="236"/>
        <end position="902"/>
    </location>
</feature>
<dbReference type="Pfam" id="PF25183">
    <property type="entry name" value="OMP_b-brl_4"/>
    <property type="match status" value="1"/>
</dbReference>
<dbReference type="GO" id="GO:0009279">
    <property type="term" value="C:cell outer membrane"/>
    <property type="evidence" value="ECO:0007669"/>
    <property type="project" value="UniProtKB-SubCell"/>
</dbReference>
<evidence type="ECO:0000256" key="5">
    <source>
        <dbReference type="ARBA" id="ARBA00023136"/>
    </source>
</evidence>
<dbReference type="Gene3D" id="2.40.170.20">
    <property type="entry name" value="TonB-dependent receptor, beta-barrel domain"/>
    <property type="match status" value="1"/>
</dbReference>
<dbReference type="InterPro" id="IPR037066">
    <property type="entry name" value="Plug_dom_sf"/>
</dbReference>
<evidence type="ECO:0000313" key="9">
    <source>
        <dbReference type="EMBL" id="THU40655.1"/>
    </source>
</evidence>
<dbReference type="Pfam" id="PF13620">
    <property type="entry name" value="CarboxypepD_reg"/>
    <property type="match status" value="1"/>
</dbReference>
<keyword evidence="3" id="KW-1134">Transmembrane beta strand</keyword>
<evidence type="ECO:0000256" key="7">
    <source>
        <dbReference type="SAM" id="SignalP"/>
    </source>
</evidence>
<dbReference type="RefSeq" id="WP_136575148.1">
    <property type="nucleotide sequence ID" value="NZ_STFF01000001.1"/>
</dbReference>
<comment type="caution">
    <text evidence="9">The sequence shown here is derived from an EMBL/GenBank/DDBJ whole genome shotgun (WGS) entry which is preliminary data.</text>
</comment>
<evidence type="ECO:0000313" key="10">
    <source>
        <dbReference type="Proteomes" id="UP000306918"/>
    </source>
</evidence>
<evidence type="ECO:0000256" key="1">
    <source>
        <dbReference type="ARBA" id="ARBA00004571"/>
    </source>
</evidence>
<dbReference type="InterPro" id="IPR036942">
    <property type="entry name" value="Beta-barrel_TonB_sf"/>
</dbReference>
<keyword evidence="2" id="KW-0813">Transport</keyword>
<keyword evidence="9" id="KW-0675">Receptor</keyword>
<gene>
    <name evidence="9" type="ORF">FAM09_00645</name>
</gene>
<dbReference type="AlphaFoldDB" id="A0A4S8HYQ0"/>
<evidence type="ECO:0000256" key="3">
    <source>
        <dbReference type="ARBA" id="ARBA00022452"/>
    </source>
</evidence>
<organism evidence="9 10">
    <name type="scientific">Niastella caeni</name>
    <dbReference type="NCBI Taxonomy" id="2569763"/>
    <lineage>
        <taxon>Bacteria</taxon>
        <taxon>Pseudomonadati</taxon>
        <taxon>Bacteroidota</taxon>
        <taxon>Chitinophagia</taxon>
        <taxon>Chitinophagales</taxon>
        <taxon>Chitinophagaceae</taxon>
        <taxon>Niastella</taxon>
    </lineage>
</organism>
<evidence type="ECO:0000256" key="4">
    <source>
        <dbReference type="ARBA" id="ARBA00022692"/>
    </source>
</evidence>
<dbReference type="InterPro" id="IPR057601">
    <property type="entry name" value="Oar-like_b-barrel"/>
</dbReference>
<feature type="chain" id="PRO_5020440151" evidence="7">
    <location>
        <begin position="22"/>
        <end position="1112"/>
    </location>
</feature>
<name>A0A4S8HYQ0_9BACT</name>
<dbReference type="PANTHER" id="PTHR30069:SF46">
    <property type="entry name" value="OAR PROTEIN"/>
    <property type="match status" value="1"/>
</dbReference>